<protein>
    <submittedName>
        <fullName evidence="1">Uncharacterized protein</fullName>
    </submittedName>
</protein>
<proteinExistence type="predicted"/>
<accession>A0A1F7L1T2</accession>
<evidence type="ECO:0000313" key="2">
    <source>
        <dbReference type="Proteomes" id="UP000177050"/>
    </source>
</evidence>
<evidence type="ECO:0000313" key="1">
    <source>
        <dbReference type="EMBL" id="OGK74077.1"/>
    </source>
</evidence>
<comment type="caution">
    <text evidence="1">The sequence shown here is derived from an EMBL/GenBank/DDBJ whole genome shotgun (WGS) entry which is preliminary data.</text>
</comment>
<reference evidence="1 2" key="1">
    <citation type="journal article" date="2016" name="Nat. Commun.">
        <title>Thousands of microbial genomes shed light on interconnected biogeochemical processes in an aquifer system.</title>
        <authorList>
            <person name="Anantharaman K."/>
            <person name="Brown C.T."/>
            <person name="Hug L.A."/>
            <person name="Sharon I."/>
            <person name="Castelle C.J."/>
            <person name="Probst A.J."/>
            <person name="Thomas B.C."/>
            <person name="Singh A."/>
            <person name="Wilkins M.J."/>
            <person name="Karaoz U."/>
            <person name="Brodie E.L."/>
            <person name="Williams K.H."/>
            <person name="Hubbard S.S."/>
            <person name="Banfield J.F."/>
        </authorList>
    </citation>
    <scope>NUCLEOTIDE SEQUENCE [LARGE SCALE GENOMIC DNA]</scope>
</reference>
<organism evidence="1 2">
    <name type="scientific">Candidatus Roizmanbacteria bacterium RIFOXYD1_FULL_38_12</name>
    <dbReference type="NCBI Taxonomy" id="1802093"/>
    <lineage>
        <taxon>Bacteria</taxon>
        <taxon>Candidatus Roizmaniibacteriota</taxon>
    </lineage>
</organism>
<dbReference type="EMBL" id="MGBR01000001">
    <property type="protein sequence ID" value="OGK74077.1"/>
    <property type="molecule type" value="Genomic_DNA"/>
</dbReference>
<sequence>MILSIPLPGTGKPLIKQGQKVDFDTPLFGEKIQKEIKIFISQKIDVSPKKIFQYLKKLVGESVTAGEVIAEKKSFMSGRRYKSEHSGVLKEVNHIDGSILIEVSTQDEMVTKSYFKGEVTELKKEEVLLKVGSGKEYEGKEMTSSFGGKVFYMEHSETLYEELVNGYIIVAETISGYGQIKLEALGAKGFVTLHQLLEHTDSPHALFKQIKEYKDAVKLKLPYCFVDNKTGKIVFYH</sequence>
<name>A0A1F7L1T2_9BACT</name>
<dbReference type="Proteomes" id="UP000177050">
    <property type="component" value="Unassembled WGS sequence"/>
</dbReference>
<dbReference type="AlphaFoldDB" id="A0A1F7L1T2"/>
<gene>
    <name evidence="1" type="ORF">A3K52_04885</name>
</gene>